<dbReference type="SUPFAM" id="SSF69304">
    <property type="entry name" value="Tricorn protease N-terminal domain"/>
    <property type="match status" value="1"/>
</dbReference>
<accession>A0A1B3BD18</accession>
<keyword evidence="2" id="KW-0964">Secreted</keyword>
<dbReference type="RefSeq" id="WP_068993378.1">
    <property type="nucleotide sequence ID" value="NZ_CP012418.1"/>
</dbReference>
<evidence type="ECO:0000256" key="4">
    <source>
        <dbReference type="ARBA" id="ARBA00022837"/>
    </source>
</evidence>
<evidence type="ECO:0000256" key="5">
    <source>
        <dbReference type="SAM" id="MobiDB-lite"/>
    </source>
</evidence>
<dbReference type="STRING" id="1144748.KS2013_2007"/>
<evidence type="ECO:0000256" key="1">
    <source>
        <dbReference type="ARBA" id="ARBA00004613"/>
    </source>
</evidence>
<dbReference type="SUPFAM" id="SSF103647">
    <property type="entry name" value="TSP type-3 repeat"/>
    <property type="match status" value="1"/>
</dbReference>
<dbReference type="OrthoDB" id="6114385at2"/>
<dbReference type="Proteomes" id="UP000094147">
    <property type="component" value="Chromosome"/>
</dbReference>
<comment type="subcellular location">
    <subcellularLocation>
        <location evidence="1">Secreted</location>
    </subcellularLocation>
</comment>
<keyword evidence="3" id="KW-0732">Signal</keyword>
<dbReference type="EMBL" id="CP012418">
    <property type="protein sequence ID" value="AOE50716.1"/>
    <property type="molecule type" value="Genomic_DNA"/>
</dbReference>
<evidence type="ECO:0000256" key="3">
    <source>
        <dbReference type="ARBA" id="ARBA00022729"/>
    </source>
</evidence>
<dbReference type="Gene3D" id="4.10.1080.10">
    <property type="entry name" value="TSP type-3 repeat"/>
    <property type="match status" value="1"/>
</dbReference>
<dbReference type="InterPro" id="IPR059100">
    <property type="entry name" value="TSP3_bac"/>
</dbReference>
<dbReference type="AlphaFoldDB" id="A0A1B3BD18"/>
<feature type="region of interest" description="Disordered" evidence="5">
    <location>
        <begin position="983"/>
        <end position="1096"/>
    </location>
</feature>
<evidence type="ECO:0000313" key="6">
    <source>
        <dbReference type="EMBL" id="AOE50716.1"/>
    </source>
</evidence>
<reference evidence="7" key="1">
    <citation type="submission" date="2015-08" db="EMBL/GenBank/DDBJ databases">
        <authorList>
            <person name="Kim K.M."/>
        </authorList>
    </citation>
    <scope>NUCLEOTIDE SEQUENCE [LARGE SCALE GENOMIC DNA]</scope>
    <source>
        <strain evidence="7">KCTC 23892</strain>
    </source>
</reference>
<gene>
    <name evidence="6" type="ORF">KS2013_2007</name>
</gene>
<dbReference type="InterPro" id="IPR028974">
    <property type="entry name" value="TSP_type-3_rpt"/>
</dbReference>
<keyword evidence="7" id="KW-1185">Reference proteome</keyword>
<feature type="compositionally biased region" description="Acidic residues" evidence="5">
    <location>
        <begin position="994"/>
        <end position="1039"/>
    </location>
</feature>
<dbReference type="KEGG" id="ksd:KS2013_2007"/>
<sequence length="1116" mass="127808">MRLILYIILGLVSVSSSADTYELIYDYNYEVVDSNSFRDSPEKYRSVSIADKLYFEIIVSNADLMSESSHLAVTDGTKDGTFLVKGLENLNTKTNLLGMFSVNNKLVLLISNDGEFGRTFELWEVNPGNDIAVKVSEFPDNDGYPPFHNGVLAYYYGTEKLVLTSNQSSSIVIYDFITSDIKKIDMAAITQLTHHKTNSRNYVLGDHFYYEVSLGVGEESIYRVNLLTDEIELYTKGRMGFSHLVMGNRAYYLGTDQENNHYIYSHGEELNTVEKMISIEDYTFGNYQLKNVDNKLVYYNYGEFLVKDNQSAGFIRLSFPEGIYPHQKKAVDSYSIEKYEDKYYFIGKKVDQGRHVLIESDLKSYIEAVFYQEERDVGENPEYWSFIEFDESSESMYLVTNEDYSKQQNKMEYGSSRGYRWDIENEIFKPIWQKNNFNKVTPIHDADKSLVFAYQVETGSEAWFLDLRNGNAIQLADLNGDIRTDSNIVLVPFSTISRSLLNYVEFYDLQRYTVFSLFNDVLTGYDVPRGFFGEGIDSRYDYYSKFLTNSQGVVTLVTNFLYDSVEDNYVDLGSVVTEGTGYLDKLGLFKGRLSYLQNGTLYQRASDEDRILHYSPLYSHMITSENKMMLYGWDEENKNAEFALLNKMNIQSKFNIPCPDISSFTGLKVHFRDNIVVIESKQNSNKEIYVVELEATPKIHKIPEGTYGQPIINNYDLVKVITDNHILFSDSVIREQKQYGRYTRYSIKDGTVTEYLFEQSTNIGFKKNGKHYVGLNLGYEIATVFVLDEHLNLLASKNVHEIELSSVLDSIRFGNYLNCAYGYCYVQGWDWRADKNDPKKYFQLKFDVTLEFFEQQYSPIQALFTRWNTKNSIYFYGFSELFGKELYKHEVHGSDSDGDGIWDAYELAYGFDPNDRTDGAIDYDGDELSNFEEFDLGTSPINAHTDNDGLMDGVEINLGFLPGEYDTHLHDTDEDKLTYRQESEAGTDYLNPDTDGDGVIDGEDAFPLDESETQDNDSDGIGDNADTDDDNDGMPDDWENQYGLDPLSNSDRDTDPDDDGKTNHEEYTEGTDPTVADDNEITNPPSGDNGSGGGGSTPMWLLALLMVYSARRYYKF</sequence>
<protein>
    <submittedName>
        <fullName evidence="6">Uncharacterized protein</fullName>
    </submittedName>
</protein>
<evidence type="ECO:0000256" key="2">
    <source>
        <dbReference type="ARBA" id="ARBA00022525"/>
    </source>
</evidence>
<evidence type="ECO:0000313" key="7">
    <source>
        <dbReference type="Proteomes" id="UP000094147"/>
    </source>
</evidence>
<dbReference type="Pfam" id="PF18884">
    <property type="entry name" value="TSP3_bac"/>
    <property type="match status" value="3"/>
</dbReference>
<organism evidence="6 7">
    <name type="scientific">Kangiella sediminilitoris</name>
    <dbReference type="NCBI Taxonomy" id="1144748"/>
    <lineage>
        <taxon>Bacteria</taxon>
        <taxon>Pseudomonadati</taxon>
        <taxon>Pseudomonadota</taxon>
        <taxon>Gammaproteobacteria</taxon>
        <taxon>Kangiellales</taxon>
        <taxon>Kangiellaceae</taxon>
        <taxon>Kangiella</taxon>
    </lineage>
</organism>
<name>A0A1B3BD18_9GAMM</name>
<dbReference type="GO" id="GO:0005509">
    <property type="term" value="F:calcium ion binding"/>
    <property type="evidence" value="ECO:0007669"/>
    <property type="project" value="InterPro"/>
</dbReference>
<keyword evidence="4" id="KW-0106">Calcium</keyword>
<proteinExistence type="predicted"/>